<sequence>MSNTGGLTPAYFSLRHSCVRLAGRTVFNEVILSNIREVARLAGVSVATVSRTLKSPERVLPQTRDKVNAAVEKAGYRPNLMAVQFRSRRTGNLVILVPAIANTFFARVISGAQQAAQFAGYRLLLCDTQGREEIEREFAELVYAHQADGVIQLRAYDPFEAPFPSADTPPIVNACEVIQDGRHPTISLDNRAAARAMTEHLIELGHRRIGLIKGPKSSPLTRERVAGYQDALRAAGIAVDKTLVCHGDFTLQAGQDGAAEMLALSARPSALFCENDEMAIGALKRIKQMGLRVPEDISLVGFDDIPFAQYCDPPLTTIAQPAENFGRKAVEMLIALIEKKPLEQRHVILPFELTLRNSTAAVKARDDP</sequence>
<dbReference type="AlphaFoldDB" id="A0A5E6P3C7"/>
<dbReference type="Proteomes" id="UP000325607">
    <property type="component" value="Unassembled WGS sequence"/>
</dbReference>
<dbReference type="CDD" id="cd06284">
    <property type="entry name" value="PBP1_LacI-like"/>
    <property type="match status" value="1"/>
</dbReference>
<dbReference type="SUPFAM" id="SSF47413">
    <property type="entry name" value="lambda repressor-like DNA-binding domains"/>
    <property type="match status" value="1"/>
</dbReference>
<dbReference type="Pfam" id="PF13377">
    <property type="entry name" value="Peripla_BP_3"/>
    <property type="match status" value="1"/>
</dbReference>
<evidence type="ECO:0000259" key="5">
    <source>
        <dbReference type="PROSITE" id="PS50932"/>
    </source>
</evidence>
<dbReference type="PANTHER" id="PTHR30146:SF151">
    <property type="entry name" value="HTH-TYPE TRANSCRIPTIONAL REPRESSOR CYTR"/>
    <property type="match status" value="1"/>
</dbReference>
<dbReference type="InterPro" id="IPR000843">
    <property type="entry name" value="HTH_LacI"/>
</dbReference>
<dbReference type="Gene3D" id="1.10.260.40">
    <property type="entry name" value="lambda repressor-like DNA-binding domains"/>
    <property type="match status" value="1"/>
</dbReference>
<dbReference type="InterPro" id="IPR028082">
    <property type="entry name" value="Peripla_BP_I"/>
</dbReference>
<name>A0A5E6P3C7_PSEFL</name>
<keyword evidence="1" id="KW-0678">Repressor</keyword>
<dbReference type="GO" id="GO:0003700">
    <property type="term" value="F:DNA-binding transcription factor activity"/>
    <property type="evidence" value="ECO:0007669"/>
    <property type="project" value="TreeGrafter"/>
</dbReference>
<protein>
    <submittedName>
        <fullName evidence="6">HTH-type transcriptional repressor CytR</fullName>
    </submittedName>
</protein>
<evidence type="ECO:0000256" key="1">
    <source>
        <dbReference type="ARBA" id="ARBA00022491"/>
    </source>
</evidence>
<keyword evidence="4" id="KW-0804">Transcription</keyword>
<dbReference type="SMART" id="SM00354">
    <property type="entry name" value="HTH_LACI"/>
    <property type="match status" value="1"/>
</dbReference>
<dbReference type="Gene3D" id="3.40.50.2300">
    <property type="match status" value="2"/>
</dbReference>
<evidence type="ECO:0000313" key="6">
    <source>
        <dbReference type="EMBL" id="VVM37551.1"/>
    </source>
</evidence>
<dbReference type="InterPro" id="IPR010982">
    <property type="entry name" value="Lambda_DNA-bd_dom_sf"/>
</dbReference>
<proteinExistence type="predicted"/>
<reference evidence="6 7" key="1">
    <citation type="submission" date="2019-09" db="EMBL/GenBank/DDBJ databases">
        <authorList>
            <person name="Chandra G."/>
            <person name="Truman W A."/>
        </authorList>
    </citation>
    <scope>NUCLEOTIDE SEQUENCE [LARGE SCALE GENOMIC DNA]</scope>
    <source>
        <strain evidence="6">PS645</strain>
    </source>
</reference>
<evidence type="ECO:0000256" key="2">
    <source>
        <dbReference type="ARBA" id="ARBA00023015"/>
    </source>
</evidence>
<keyword evidence="3" id="KW-0238">DNA-binding</keyword>
<evidence type="ECO:0000256" key="3">
    <source>
        <dbReference type="ARBA" id="ARBA00023125"/>
    </source>
</evidence>
<feature type="domain" description="HTH lacI-type" evidence="5">
    <location>
        <begin position="33"/>
        <end position="87"/>
    </location>
</feature>
<dbReference type="PROSITE" id="PS50932">
    <property type="entry name" value="HTH_LACI_2"/>
    <property type="match status" value="1"/>
</dbReference>
<evidence type="ECO:0000313" key="7">
    <source>
        <dbReference type="Proteomes" id="UP000325607"/>
    </source>
</evidence>
<dbReference type="PANTHER" id="PTHR30146">
    <property type="entry name" value="LACI-RELATED TRANSCRIPTIONAL REPRESSOR"/>
    <property type="match status" value="1"/>
</dbReference>
<organism evidence="6 7">
    <name type="scientific">Pseudomonas fluorescens</name>
    <dbReference type="NCBI Taxonomy" id="294"/>
    <lineage>
        <taxon>Bacteria</taxon>
        <taxon>Pseudomonadati</taxon>
        <taxon>Pseudomonadota</taxon>
        <taxon>Gammaproteobacteria</taxon>
        <taxon>Pseudomonadales</taxon>
        <taxon>Pseudomonadaceae</taxon>
        <taxon>Pseudomonas</taxon>
    </lineage>
</organism>
<dbReference type="CDD" id="cd01392">
    <property type="entry name" value="HTH_LacI"/>
    <property type="match status" value="1"/>
</dbReference>
<evidence type="ECO:0000256" key="4">
    <source>
        <dbReference type="ARBA" id="ARBA00023163"/>
    </source>
</evidence>
<dbReference type="Pfam" id="PF00356">
    <property type="entry name" value="LacI"/>
    <property type="match status" value="1"/>
</dbReference>
<accession>A0A5E6P3C7</accession>
<dbReference type="SUPFAM" id="SSF53822">
    <property type="entry name" value="Periplasmic binding protein-like I"/>
    <property type="match status" value="1"/>
</dbReference>
<dbReference type="EMBL" id="CABVGX010000001">
    <property type="protein sequence ID" value="VVM37551.1"/>
    <property type="molecule type" value="Genomic_DNA"/>
</dbReference>
<keyword evidence="2" id="KW-0805">Transcription regulation</keyword>
<dbReference type="GO" id="GO:0000976">
    <property type="term" value="F:transcription cis-regulatory region binding"/>
    <property type="evidence" value="ECO:0007669"/>
    <property type="project" value="TreeGrafter"/>
</dbReference>
<gene>
    <name evidence="6" type="primary">cytR</name>
    <name evidence="6" type="ORF">PS645_00100</name>
</gene>
<dbReference type="InterPro" id="IPR046335">
    <property type="entry name" value="LacI/GalR-like_sensor"/>
</dbReference>